<accession>A0ABN8YRD4</accession>
<feature type="compositionally biased region" description="Basic and acidic residues" evidence="1">
    <location>
        <begin position="44"/>
        <end position="62"/>
    </location>
</feature>
<protein>
    <submittedName>
        <fullName evidence="2">Uncharacterized protein</fullName>
    </submittedName>
</protein>
<gene>
    <name evidence="2" type="ORF">MRATA1EN1_LOCUS13109</name>
</gene>
<evidence type="ECO:0000313" key="2">
    <source>
        <dbReference type="EMBL" id="CAI9164147.1"/>
    </source>
</evidence>
<sequence>MLRVDEYKTNCCGKGDAAPGRGSVCSLAGAPENRHRRSGNRGRPAAERRGRDDAITKAERKQSAGFRQGLRNEERGALCVQESG</sequence>
<dbReference type="EMBL" id="OX459958">
    <property type="protein sequence ID" value="CAI9164147.1"/>
    <property type="molecule type" value="Genomic_DNA"/>
</dbReference>
<evidence type="ECO:0000313" key="3">
    <source>
        <dbReference type="Proteomes" id="UP001176941"/>
    </source>
</evidence>
<name>A0ABN8YRD4_RANTA</name>
<reference evidence="2" key="1">
    <citation type="submission" date="2023-04" db="EMBL/GenBank/DDBJ databases">
        <authorList>
            <consortium name="ELIXIR-Norway"/>
        </authorList>
    </citation>
    <scope>NUCLEOTIDE SEQUENCE [LARGE SCALE GENOMIC DNA]</scope>
</reference>
<feature type="region of interest" description="Disordered" evidence="1">
    <location>
        <begin position="28"/>
        <end position="71"/>
    </location>
</feature>
<proteinExistence type="predicted"/>
<keyword evidence="3" id="KW-1185">Reference proteome</keyword>
<evidence type="ECO:0000256" key="1">
    <source>
        <dbReference type="SAM" id="MobiDB-lite"/>
    </source>
</evidence>
<organism evidence="2 3">
    <name type="scientific">Rangifer tarandus platyrhynchus</name>
    <name type="common">Svalbard reindeer</name>
    <dbReference type="NCBI Taxonomy" id="3082113"/>
    <lineage>
        <taxon>Eukaryota</taxon>
        <taxon>Metazoa</taxon>
        <taxon>Chordata</taxon>
        <taxon>Craniata</taxon>
        <taxon>Vertebrata</taxon>
        <taxon>Euteleostomi</taxon>
        <taxon>Mammalia</taxon>
        <taxon>Eutheria</taxon>
        <taxon>Laurasiatheria</taxon>
        <taxon>Artiodactyla</taxon>
        <taxon>Ruminantia</taxon>
        <taxon>Pecora</taxon>
        <taxon>Cervidae</taxon>
        <taxon>Odocoileinae</taxon>
        <taxon>Rangifer</taxon>
    </lineage>
</organism>
<dbReference type="Proteomes" id="UP001176941">
    <property type="component" value="Chromosome 22"/>
</dbReference>